<dbReference type="PATRIC" id="fig|1300348.6.peg.1990"/>
<evidence type="ECO:0000313" key="1">
    <source>
        <dbReference type="EMBL" id="KOY52429.1"/>
    </source>
</evidence>
<dbReference type="Proteomes" id="UP000037716">
    <property type="component" value="Unassembled WGS sequence"/>
</dbReference>
<name>A0A0M9CHT3_9FLAO</name>
<protein>
    <submittedName>
        <fullName evidence="1">Uncharacterized protein</fullName>
    </submittedName>
</protein>
<dbReference type="EMBL" id="FNUE01000002">
    <property type="protein sequence ID" value="SEE45331.1"/>
    <property type="molecule type" value="Genomic_DNA"/>
</dbReference>
<reference evidence="2 4" key="2">
    <citation type="submission" date="2016-10" db="EMBL/GenBank/DDBJ databases">
        <authorList>
            <person name="Varghese N."/>
            <person name="Submissions S."/>
        </authorList>
    </citation>
    <scope>NUCLEOTIDE SEQUENCE [LARGE SCALE GENOMIC DNA]</scope>
    <source>
        <strain evidence="2 4">DSW-5</strain>
    </source>
</reference>
<gene>
    <name evidence="1" type="ORF">I602_1989</name>
    <name evidence="2" type="ORF">SAMN05444353_1760</name>
</gene>
<evidence type="ECO:0000313" key="4">
    <source>
        <dbReference type="Proteomes" id="UP000183071"/>
    </source>
</evidence>
<dbReference type="AlphaFoldDB" id="A0A0M9CHT3"/>
<dbReference type="Proteomes" id="UP000183071">
    <property type="component" value="Unassembled WGS sequence"/>
</dbReference>
<organism evidence="1 3">
    <name type="scientific">Polaribacter dokdonensis DSW-5</name>
    <dbReference type="NCBI Taxonomy" id="1300348"/>
    <lineage>
        <taxon>Bacteria</taxon>
        <taxon>Pseudomonadati</taxon>
        <taxon>Bacteroidota</taxon>
        <taxon>Flavobacteriia</taxon>
        <taxon>Flavobacteriales</taxon>
        <taxon>Flavobacteriaceae</taxon>
    </lineage>
</organism>
<proteinExistence type="predicted"/>
<reference evidence="1 3" key="1">
    <citation type="submission" date="2015-07" db="EMBL/GenBank/DDBJ databases">
        <title>Genome of Polaribacter dokdonenesis DSW-5, isolated from seawater off Dokdo in Korea.</title>
        <authorList>
            <person name="Yoon K."/>
            <person name="Song J.Y."/>
            <person name="Kim J.F."/>
        </authorList>
    </citation>
    <scope>NUCLEOTIDE SEQUENCE [LARGE SCALE GENOMIC DNA]</scope>
    <source>
        <strain evidence="1 3">DSW-5</strain>
    </source>
</reference>
<dbReference type="STRING" id="1300348.I602_1989"/>
<accession>A0A0M9CHT3</accession>
<dbReference type="EMBL" id="LGBR01000001">
    <property type="protein sequence ID" value="KOY52429.1"/>
    <property type="molecule type" value="Genomic_DNA"/>
</dbReference>
<evidence type="ECO:0000313" key="2">
    <source>
        <dbReference type="EMBL" id="SEE45331.1"/>
    </source>
</evidence>
<keyword evidence="4" id="KW-1185">Reference proteome</keyword>
<evidence type="ECO:0000313" key="3">
    <source>
        <dbReference type="Proteomes" id="UP000037716"/>
    </source>
</evidence>
<comment type="caution">
    <text evidence="1">The sequence shown here is derived from an EMBL/GenBank/DDBJ whole genome shotgun (WGS) entry which is preliminary data.</text>
</comment>
<sequence>MLENKKEIVLFLLLIINFNSFSQNESKVKELIQNLSWSSFYFQINYGTALILNDDSKELIEIGKSCSTDLLEELKTTEKSVVIHMILTKIWEPEVFFWKQHFNENKENEEWNFTEYSLNNLSWYEYKDKSSIDPFEINRIYNYWKNRIE</sequence>